<dbReference type="Pfam" id="PF16227">
    <property type="entry name" value="DUF4886"/>
    <property type="match status" value="1"/>
</dbReference>
<dbReference type="InterPro" id="IPR036514">
    <property type="entry name" value="SGNH_hydro_sf"/>
</dbReference>
<evidence type="ECO:0000313" key="2">
    <source>
        <dbReference type="EMBL" id="MFC5409912.1"/>
    </source>
</evidence>
<dbReference type="SUPFAM" id="SSF52266">
    <property type="entry name" value="SGNH hydrolase"/>
    <property type="match status" value="1"/>
</dbReference>
<gene>
    <name evidence="2" type="ORF">ACFPMF_11375</name>
</gene>
<name>A0ABW0IEW3_9BACT</name>
<organism evidence="2 3">
    <name type="scientific">Larkinella bovis</name>
    <dbReference type="NCBI Taxonomy" id="683041"/>
    <lineage>
        <taxon>Bacteria</taxon>
        <taxon>Pseudomonadati</taxon>
        <taxon>Bacteroidota</taxon>
        <taxon>Cytophagia</taxon>
        <taxon>Cytophagales</taxon>
        <taxon>Spirosomataceae</taxon>
        <taxon>Larkinella</taxon>
    </lineage>
</organism>
<feature type="domain" description="DUF4886" evidence="1">
    <location>
        <begin position="50"/>
        <end position="174"/>
    </location>
</feature>
<dbReference type="Gene3D" id="3.40.50.1110">
    <property type="entry name" value="SGNH hydrolase"/>
    <property type="match status" value="1"/>
</dbReference>
<dbReference type="Proteomes" id="UP001596106">
    <property type="component" value="Unassembled WGS sequence"/>
</dbReference>
<dbReference type="InterPro" id="IPR032616">
    <property type="entry name" value="DUF4886"/>
</dbReference>
<proteinExistence type="predicted"/>
<dbReference type="RefSeq" id="WP_379844666.1">
    <property type="nucleotide sequence ID" value="NZ_JBHSMA010000003.1"/>
</dbReference>
<comment type="caution">
    <text evidence="2">The sequence shown here is derived from an EMBL/GenBank/DDBJ whole genome shotgun (WGS) entry which is preliminary data.</text>
</comment>
<protein>
    <submittedName>
        <fullName evidence="2">DUF4886 domain-containing protein</fullName>
    </submittedName>
</protein>
<evidence type="ECO:0000259" key="1">
    <source>
        <dbReference type="Pfam" id="PF16227"/>
    </source>
</evidence>
<dbReference type="EMBL" id="JBHSMA010000003">
    <property type="protein sequence ID" value="MFC5409912.1"/>
    <property type="molecule type" value="Genomic_DNA"/>
</dbReference>
<keyword evidence="3" id="KW-1185">Reference proteome</keyword>
<sequence length="325" mass="35928">MHSTSGVAWLRKSVAIFVLFLLVFTGKTAFSQAGPPAVPGQKNEKPLHLFIIGNSFSGNAARYLPKLSKEGGHTLVIGRAELGGCSLQRHWELVEAAEANPDDPKGKAYNGKSLKMLLSDGVWDVVTLQQYSMLSGDVETYRPYAQKLYDYIKKLQPSARVVFHQTWAYRADADGFGKVAGKTMAQSEKEMWEKSRAAYHTIARELGVAVMPVGDAFWRISSDPKWGFRKDTGFEAASAQAPDLPNQAHSLHVGYRWNKTKLEFDSHHASNAGCYLGGLVWYGFLFSESPVDLTFLPEGVPADFAAQLRKTAWQTVRAVRKGVAK</sequence>
<accession>A0ABW0IEW3</accession>
<evidence type="ECO:0000313" key="3">
    <source>
        <dbReference type="Proteomes" id="UP001596106"/>
    </source>
</evidence>
<reference evidence="3" key="1">
    <citation type="journal article" date="2019" name="Int. J. Syst. Evol. Microbiol.">
        <title>The Global Catalogue of Microorganisms (GCM) 10K type strain sequencing project: providing services to taxonomists for standard genome sequencing and annotation.</title>
        <authorList>
            <consortium name="The Broad Institute Genomics Platform"/>
            <consortium name="The Broad Institute Genome Sequencing Center for Infectious Disease"/>
            <person name="Wu L."/>
            <person name="Ma J."/>
        </authorList>
    </citation>
    <scope>NUCLEOTIDE SEQUENCE [LARGE SCALE GENOMIC DNA]</scope>
    <source>
        <strain evidence="3">CCUG 55250</strain>
    </source>
</reference>